<reference evidence="1" key="1">
    <citation type="journal article" date="2009" name="Plant Mol. Biol.">
        <title>Insights into corn genes derived from large-scale cDNA sequencing.</title>
        <authorList>
            <person name="Alexandrov N.N."/>
            <person name="Brover V.V."/>
            <person name="Freidin S."/>
            <person name="Troukhan M.E."/>
            <person name="Tatarinova T.V."/>
            <person name="Zhang H."/>
            <person name="Swaller T.J."/>
            <person name="Lu Y.P."/>
            <person name="Bouck J."/>
            <person name="Flavell R.B."/>
            <person name="Feldmann K.A."/>
        </authorList>
    </citation>
    <scope>NUCLEOTIDE SEQUENCE</scope>
</reference>
<sequence length="38" mass="4450">MLETLMEILTTTNSKSNDAPVIFLWEIAPVIYFRFTLM</sequence>
<protein>
    <submittedName>
        <fullName evidence="1">Uncharacterized protein</fullName>
    </submittedName>
</protein>
<organism evidence="1">
    <name type="scientific">Zea mays</name>
    <name type="common">Maize</name>
    <dbReference type="NCBI Taxonomy" id="4577"/>
    <lineage>
        <taxon>Eukaryota</taxon>
        <taxon>Viridiplantae</taxon>
        <taxon>Streptophyta</taxon>
        <taxon>Embryophyta</taxon>
        <taxon>Tracheophyta</taxon>
        <taxon>Spermatophyta</taxon>
        <taxon>Magnoliopsida</taxon>
        <taxon>Liliopsida</taxon>
        <taxon>Poales</taxon>
        <taxon>Poaceae</taxon>
        <taxon>PACMAD clade</taxon>
        <taxon>Panicoideae</taxon>
        <taxon>Andropogonodae</taxon>
        <taxon>Andropogoneae</taxon>
        <taxon>Tripsacinae</taxon>
        <taxon>Zea</taxon>
    </lineage>
</organism>
<dbReference type="EMBL" id="EU955210">
    <property type="protein sequence ID" value="ACG27328.1"/>
    <property type="molecule type" value="mRNA"/>
</dbReference>
<dbReference type="AlphaFoldDB" id="B6SR45"/>
<evidence type="ECO:0000313" key="1">
    <source>
        <dbReference type="EMBL" id="ACG27328.1"/>
    </source>
</evidence>
<accession>B6SR45</accession>
<proteinExistence type="evidence at transcript level"/>
<name>B6SR45_MAIZE</name>